<dbReference type="InterPro" id="IPR036291">
    <property type="entry name" value="NAD(P)-bd_dom_sf"/>
</dbReference>
<dbReference type="PANTHER" id="PTHR43669:SF3">
    <property type="entry name" value="ALCOHOL DEHYDROGENASE, PUTATIVE (AFU_ORTHOLOGUE AFUA_3G03445)-RELATED"/>
    <property type="match status" value="1"/>
</dbReference>
<dbReference type="Gene3D" id="3.40.50.720">
    <property type="entry name" value="NAD(P)-binding Rossmann-like Domain"/>
    <property type="match status" value="1"/>
</dbReference>
<dbReference type="AlphaFoldDB" id="A0A1H6EG93"/>
<sequence length="236" mass="24236">MKINGSVALVTGGNRGIGEQFVKALLDGGAAKVYAAARDPRKVTVPGAVPLQLDITDPASVRAAVEQAGDVDLLINNAGISTGATLLDGDLADFRREFDTHVFGTLAVSRAFAPVLARNGGGGLLNVLSALSWFAMPASAAYCAAKAAEWSLTNSLRVELAAQGTQVTGLHMGYVDTDLIAHLDAAKSDPADIVRTALAGFAAGEWEITADDTAKQVKSALSAPLETLYADAKASA</sequence>
<accession>A0A1H6EG93</accession>
<dbReference type="Pfam" id="PF00106">
    <property type="entry name" value="adh_short"/>
    <property type="match status" value="1"/>
</dbReference>
<dbReference type="NCBIfam" id="NF006119">
    <property type="entry name" value="PRK08264.1-5"/>
    <property type="match status" value="1"/>
</dbReference>
<comment type="similarity">
    <text evidence="1 3">Belongs to the short-chain dehydrogenases/reductases (SDR) family.</text>
</comment>
<dbReference type="GO" id="GO:0016491">
    <property type="term" value="F:oxidoreductase activity"/>
    <property type="evidence" value="ECO:0007669"/>
    <property type="project" value="UniProtKB-KW"/>
</dbReference>
<evidence type="ECO:0000256" key="3">
    <source>
        <dbReference type="RuleBase" id="RU000363"/>
    </source>
</evidence>
<protein>
    <submittedName>
        <fullName evidence="4">NADP-dependent 3-hydroxy acid dehydrogenase YdfG</fullName>
    </submittedName>
</protein>
<dbReference type="PRINTS" id="PR00080">
    <property type="entry name" value="SDRFAMILY"/>
</dbReference>
<dbReference type="Proteomes" id="UP000236754">
    <property type="component" value="Unassembled WGS sequence"/>
</dbReference>
<dbReference type="PRINTS" id="PR00081">
    <property type="entry name" value="GDHRDH"/>
</dbReference>
<keyword evidence="2" id="KW-0560">Oxidoreductase</keyword>
<evidence type="ECO:0000313" key="4">
    <source>
        <dbReference type="EMBL" id="SEG95844.1"/>
    </source>
</evidence>
<evidence type="ECO:0000313" key="5">
    <source>
        <dbReference type="Proteomes" id="UP000236754"/>
    </source>
</evidence>
<reference evidence="4 5" key="1">
    <citation type="submission" date="2016-10" db="EMBL/GenBank/DDBJ databases">
        <authorList>
            <person name="de Groot N.N."/>
        </authorList>
    </citation>
    <scope>NUCLEOTIDE SEQUENCE [LARGE SCALE GENOMIC DNA]</scope>
    <source>
        <strain evidence="4 5">CGMCC 4.2023</strain>
    </source>
</reference>
<dbReference type="EMBL" id="FNVU01000035">
    <property type="protein sequence ID" value="SEG95844.1"/>
    <property type="molecule type" value="Genomic_DNA"/>
</dbReference>
<name>A0A1H6EG93_9ACTN</name>
<dbReference type="RefSeq" id="WP_103891112.1">
    <property type="nucleotide sequence ID" value="NZ_FNVU01000035.1"/>
</dbReference>
<dbReference type="InterPro" id="IPR002347">
    <property type="entry name" value="SDR_fam"/>
</dbReference>
<gene>
    <name evidence="4" type="ORF">SAMN05216223_1354</name>
</gene>
<evidence type="ECO:0000256" key="1">
    <source>
        <dbReference type="ARBA" id="ARBA00006484"/>
    </source>
</evidence>
<organism evidence="4 5">
    <name type="scientific">Actinacidiphila yanglinensis</name>
    <dbReference type="NCBI Taxonomy" id="310779"/>
    <lineage>
        <taxon>Bacteria</taxon>
        <taxon>Bacillati</taxon>
        <taxon>Actinomycetota</taxon>
        <taxon>Actinomycetes</taxon>
        <taxon>Kitasatosporales</taxon>
        <taxon>Streptomycetaceae</taxon>
        <taxon>Actinacidiphila</taxon>
    </lineage>
</organism>
<proteinExistence type="inferred from homology"/>
<evidence type="ECO:0000256" key="2">
    <source>
        <dbReference type="ARBA" id="ARBA00023002"/>
    </source>
</evidence>
<keyword evidence="5" id="KW-1185">Reference proteome</keyword>
<dbReference type="SUPFAM" id="SSF51735">
    <property type="entry name" value="NAD(P)-binding Rossmann-fold domains"/>
    <property type="match status" value="1"/>
</dbReference>
<dbReference type="OrthoDB" id="3212478at2"/>
<dbReference type="PANTHER" id="PTHR43669">
    <property type="entry name" value="5-KETO-D-GLUCONATE 5-REDUCTASE"/>
    <property type="match status" value="1"/>
</dbReference>